<dbReference type="GeneID" id="63842266"/>
<dbReference type="Pfam" id="PF12511">
    <property type="entry name" value="DUF3716"/>
    <property type="match status" value="1"/>
</dbReference>
<feature type="region of interest" description="Disordered" evidence="1">
    <location>
        <begin position="1"/>
        <end position="134"/>
    </location>
</feature>
<feature type="region of interest" description="Disordered" evidence="1">
    <location>
        <begin position="378"/>
        <end position="401"/>
    </location>
</feature>
<organism evidence="2 3">
    <name type="scientific">Cryphonectria parasitica (strain ATCC 38755 / EP155)</name>
    <dbReference type="NCBI Taxonomy" id="660469"/>
    <lineage>
        <taxon>Eukaryota</taxon>
        <taxon>Fungi</taxon>
        <taxon>Dikarya</taxon>
        <taxon>Ascomycota</taxon>
        <taxon>Pezizomycotina</taxon>
        <taxon>Sordariomycetes</taxon>
        <taxon>Sordariomycetidae</taxon>
        <taxon>Diaporthales</taxon>
        <taxon>Cryphonectriaceae</taxon>
        <taxon>Cryphonectria-Endothia species complex</taxon>
        <taxon>Cryphonectria</taxon>
    </lineage>
</organism>
<proteinExistence type="predicted"/>
<dbReference type="InterPro" id="IPR022190">
    <property type="entry name" value="DUF3716"/>
</dbReference>
<feature type="compositionally biased region" description="Polar residues" evidence="1">
    <location>
        <begin position="149"/>
        <end position="159"/>
    </location>
</feature>
<reference evidence="2" key="1">
    <citation type="journal article" date="2020" name="Phytopathology">
        <title>Genome sequence of the chestnut blight fungus Cryphonectria parasitica EP155: A fundamental resource for an archetypical invasive plant pathogen.</title>
        <authorList>
            <person name="Crouch J.A."/>
            <person name="Dawe A."/>
            <person name="Aerts A."/>
            <person name="Barry K."/>
            <person name="Churchill A.C.L."/>
            <person name="Grimwood J."/>
            <person name="Hillman B."/>
            <person name="Milgroom M.G."/>
            <person name="Pangilinan J."/>
            <person name="Smith M."/>
            <person name="Salamov A."/>
            <person name="Schmutz J."/>
            <person name="Yadav J."/>
            <person name="Grigoriev I.V."/>
            <person name="Nuss D."/>
        </authorList>
    </citation>
    <scope>NUCLEOTIDE SEQUENCE</scope>
    <source>
        <strain evidence="2">EP155</strain>
    </source>
</reference>
<dbReference type="Proteomes" id="UP000803844">
    <property type="component" value="Unassembled WGS sequence"/>
</dbReference>
<feature type="region of interest" description="Disordered" evidence="1">
    <location>
        <begin position="149"/>
        <end position="170"/>
    </location>
</feature>
<feature type="region of interest" description="Disordered" evidence="1">
    <location>
        <begin position="206"/>
        <end position="237"/>
    </location>
</feature>
<gene>
    <name evidence="2" type="ORF">M406DRAFT_68101</name>
</gene>
<comment type="caution">
    <text evidence="2">The sequence shown here is derived from an EMBL/GenBank/DDBJ whole genome shotgun (WGS) entry which is preliminary data.</text>
</comment>
<dbReference type="RefSeq" id="XP_040776641.1">
    <property type="nucleotide sequence ID" value="XM_040925137.1"/>
</dbReference>
<protein>
    <submittedName>
        <fullName evidence="2">Uncharacterized protein</fullName>
    </submittedName>
</protein>
<evidence type="ECO:0000256" key="1">
    <source>
        <dbReference type="SAM" id="MobiDB-lite"/>
    </source>
</evidence>
<feature type="compositionally biased region" description="Polar residues" evidence="1">
    <location>
        <begin position="57"/>
        <end position="73"/>
    </location>
</feature>
<dbReference type="OrthoDB" id="3545073at2759"/>
<feature type="compositionally biased region" description="Low complexity" evidence="1">
    <location>
        <begin position="13"/>
        <end position="25"/>
    </location>
</feature>
<accession>A0A9P5CQ54</accession>
<evidence type="ECO:0000313" key="2">
    <source>
        <dbReference type="EMBL" id="KAF3765680.1"/>
    </source>
</evidence>
<feature type="compositionally biased region" description="Polar residues" evidence="1">
    <location>
        <begin position="389"/>
        <end position="401"/>
    </location>
</feature>
<feature type="compositionally biased region" description="Basic and acidic residues" evidence="1">
    <location>
        <begin position="211"/>
        <end position="221"/>
    </location>
</feature>
<feature type="compositionally biased region" description="Polar residues" evidence="1">
    <location>
        <begin position="222"/>
        <end position="236"/>
    </location>
</feature>
<name>A0A9P5CQ54_CRYP1</name>
<dbReference type="EMBL" id="MU032347">
    <property type="protein sequence ID" value="KAF3765680.1"/>
    <property type="molecule type" value="Genomic_DNA"/>
</dbReference>
<dbReference type="AlphaFoldDB" id="A0A9P5CQ54"/>
<keyword evidence="3" id="KW-1185">Reference proteome</keyword>
<sequence length="574" mass="62278">MASSPPVLDDDSNTSSDSDSSALVSESDDPITQQDASPHDHDSQNVNHVIDGPTHAAKSSSSKSNLGTGTSVTKGAGPSLHTSNERRFRPPVTYNLKELSKKARLPSKSSPQKGLGKDSASGMPALKPLGSEPSPFTYNLKELYEHQITGQSKPTQHNAANPMEKGSRRLAPEVELPKRPLGEENGPEQLAKRPRVGHDVFMPTTLSEPGAFDKEVSRAQRQDSTAGRRQRNTSTAAGDVSNLVEYLRPILRRGGVPDPAGMLRLECFSTLVSLPQQRTIEWNAHHGLPWTYRHKIDITSLLVQITGERPPSPCERCEAGRGKYMGCFVISSAANTGSIYGCANCIYHGKQTFCSLKSWGKKKLRDGATSAPTATIAKDNAETDLGTRGASQQDAATASVHQNPVDKVAQTRPTSLKATPLVTAGILPGTVTMEPWERAPGRIRSVTSDKPESEYYHIRLDHTFNASNWLTLQDIAFSKAYLTSGSEVHPCKEATFRVEVICSGRSCYLQPQTGVTRLCSIAAGKLTVKIEGEEPFVIGPHGMFRITSHSTCLVESEVYDDVVLHITSIKTEDD</sequence>
<evidence type="ECO:0000313" key="3">
    <source>
        <dbReference type="Proteomes" id="UP000803844"/>
    </source>
</evidence>